<accession>A0ABY3SGI7</accession>
<dbReference type="EMBL" id="CP090978">
    <property type="protein sequence ID" value="UJF32570.1"/>
    <property type="molecule type" value="Genomic_DNA"/>
</dbReference>
<evidence type="ECO:0000256" key="2">
    <source>
        <dbReference type="ARBA" id="ARBA00009865"/>
    </source>
</evidence>
<evidence type="ECO:0000259" key="7">
    <source>
        <dbReference type="Pfam" id="PF16369"/>
    </source>
</evidence>
<feature type="signal peptide" evidence="6">
    <location>
        <begin position="1"/>
        <end position="21"/>
    </location>
</feature>
<evidence type="ECO:0000256" key="1">
    <source>
        <dbReference type="ARBA" id="ARBA00004834"/>
    </source>
</evidence>
<feature type="chain" id="PRO_5047547555" evidence="6">
    <location>
        <begin position="22"/>
        <end position="481"/>
    </location>
</feature>
<dbReference type="Proteomes" id="UP001649230">
    <property type="component" value="Chromosome"/>
</dbReference>
<keyword evidence="3 5" id="KW-0378">Hydrolase</keyword>
<evidence type="ECO:0000256" key="6">
    <source>
        <dbReference type="SAM" id="SignalP"/>
    </source>
</evidence>
<keyword evidence="4 5" id="KW-0326">Glycosidase</keyword>
<dbReference type="PROSITE" id="PS51257">
    <property type="entry name" value="PROKAR_LIPOPROTEIN"/>
    <property type="match status" value="1"/>
</dbReference>
<protein>
    <submittedName>
        <fullName evidence="8">Arabinan endo-1,5-alpha-L-arabinosidase</fullName>
    </submittedName>
</protein>
<dbReference type="InterPro" id="IPR032291">
    <property type="entry name" value="Abn2_C"/>
</dbReference>
<feature type="domain" description="Extracellular endo-alpha-(1-&gt;5)-L-arabinanase C-terminal" evidence="7">
    <location>
        <begin position="363"/>
        <end position="471"/>
    </location>
</feature>
<dbReference type="Gene3D" id="2.40.128.10">
    <property type="match status" value="1"/>
</dbReference>
<dbReference type="RefSeq" id="WP_235118918.1">
    <property type="nucleotide sequence ID" value="NZ_CP090978.1"/>
</dbReference>
<dbReference type="CDD" id="cd08998">
    <property type="entry name" value="GH43_Arb43a-like"/>
    <property type="match status" value="1"/>
</dbReference>
<evidence type="ECO:0000313" key="9">
    <source>
        <dbReference type="Proteomes" id="UP001649230"/>
    </source>
</evidence>
<proteinExistence type="inferred from homology"/>
<evidence type="ECO:0000313" key="8">
    <source>
        <dbReference type="EMBL" id="UJF32570.1"/>
    </source>
</evidence>
<dbReference type="SUPFAM" id="SSF75005">
    <property type="entry name" value="Arabinanase/levansucrase/invertase"/>
    <property type="match status" value="1"/>
</dbReference>
<dbReference type="InterPro" id="IPR023296">
    <property type="entry name" value="Glyco_hydro_beta-prop_sf"/>
</dbReference>
<reference evidence="8 9" key="1">
    <citation type="journal article" date="2024" name="Int. J. Syst. Evol. Microbiol.">
        <title>Paenibacillus hexagrammi sp. nov., a novel bacterium isolated from the gut content of Hexagrammos agrammus.</title>
        <authorList>
            <person name="Jung H.K."/>
            <person name="Kim D.G."/>
            <person name="Zin H."/>
            <person name="Park J."/>
            <person name="Jung H."/>
            <person name="Kim Y.O."/>
            <person name="Kong H.J."/>
            <person name="Kim J.W."/>
            <person name="Kim Y.S."/>
        </authorList>
    </citation>
    <scope>NUCLEOTIDE SEQUENCE [LARGE SCALE GENOMIC DNA]</scope>
    <source>
        <strain evidence="8 9">YPD9-1</strain>
    </source>
</reference>
<keyword evidence="6" id="KW-0732">Signal</keyword>
<evidence type="ECO:0000256" key="3">
    <source>
        <dbReference type="ARBA" id="ARBA00022801"/>
    </source>
</evidence>
<gene>
    <name evidence="8" type="ORF">L0M14_23420</name>
</gene>
<dbReference type="PANTHER" id="PTHR43301">
    <property type="entry name" value="ARABINAN ENDO-1,5-ALPHA-L-ARABINOSIDASE"/>
    <property type="match status" value="1"/>
</dbReference>
<dbReference type="Gene3D" id="2.115.10.20">
    <property type="entry name" value="Glycosyl hydrolase domain, family 43"/>
    <property type="match status" value="1"/>
</dbReference>
<dbReference type="Pfam" id="PF16369">
    <property type="entry name" value="GH43_C"/>
    <property type="match status" value="1"/>
</dbReference>
<dbReference type="PANTHER" id="PTHR43301:SF3">
    <property type="entry name" value="ARABINAN ENDO-1,5-ALPHA-L-ARABINOSIDASE A-RELATED"/>
    <property type="match status" value="1"/>
</dbReference>
<keyword evidence="9" id="KW-1185">Reference proteome</keyword>
<comment type="similarity">
    <text evidence="2 5">Belongs to the glycosyl hydrolase 43 family.</text>
</comment>
<evidence type="ECO:0000256" key="4">
    <source>
        <dbReference type="ARBA" id="ARBA00023295"/>
    </source>
</evidence>
<dbReference type="InterPro" id="IPR050727">
    <property type="entry name" value="GH43_arabinanases"/>
</dbReference>
<dbReference type="Pfam" id="PF04616">
    <property type="entry name" value="Glyco_hydro_43"/>
    <property type="match status" value="1"/>
</dbReference>
<organism evidence="8 9">
    <name type="scientific">Paenibacillus hexagrammi</name>
    <dbReference type="NCBI Taxonomy" id="2908839"/>
    <lineage>
        <taxon>Bacteria</taxon>
        <taxon>Bacillati</taxon>
        <taxon>Bacillota</taxon>
        <taxon>Bacilli</taxon>
        <taxon>Bacillales</taxon>
        <taxon>Paenibacillaceae</taxon>
        <taxon>Paenibacillus</taxon>
    </lineage>
</organism>
<evidence type="ECO:0000256" key="5">
    <source>
        <dbReference type="RuleBase" id="RU361187"/>
    </source>
</evidence>
<sequence>MHRSVRNGWILSASFAGMLLAAGCMGSKVPAPVSPNEPIQYPLIDLKNVDNEQEWHVNNTHDPSIFKDGDTYYVFSTDVKAGGTPRPGIMVRKSEDLIAWDWVGYAFPNGIPESALSWTKATTLWAPDVTKLGDTYYLYYSASQFGTNRSMIGVATSKQITGPWEDQGAVIKTQAGDEPNAIDPNVVFDAEGNPWLTYGSFFGGIYVMQLNPATGKPAEQGFGTRIASRDHQTEEGAVEAPYMIYNKETKKYYLFVSYDSLFADYNVRVGRSDSMKGPFVDKNGNDLNDTKHTPQYEIGNKVLGGYSFTKGEGWIAPGHNSVLQDQGKTFMVSHARAESRTSWSYLQVRQMLWTKDGWPVVSPERYAGEYLQLIPKSIIAGQWERIYQAKDANGRVKAKPLILTADGKAEGEPGVGSWKFDGEHTITIEWSGDSVNKRSEQVLLLPSWDWELNRPSLVFTGLDEQGASVWGKQISAIDEGE</sequence>
<comment type="pathway">
    <text evidence="1">Glycan metabolism; L-arabinan degradation.</text>
</comment>
<dbReference type="InterPro" id="IPR006710">
    <property type="entry name" value="Glyco_hydro_43"/>
</dbReference>
<name>A0ABY3SGI7_9BACL</name>